<dbReference type="InterPro" id="IPR023213">
    <property type="entry name" value="CAT-like_dom_sf"/>
</dbReference>
<evidence type="ECO:0000313" key="3">
    <source>
        <dbReference type="EMBL" id="KAK7284279.1"/>
    </source>
</evidence>
<evidence type="ECO:0008006" key="5">
    <source>
        <dbReference type="Google" id="ProtNLM"/>
    </source>
</evidence>
<gene>
    <name evidence="3" type="ORF">RJT34_19023</name>
</gene>
<evidence type="ECO:0000313" key="4">
    <source>
        <dbReference type="Proteomes" id="UP001359559"/>
    </source>
</evidence>
<organism evidence="3 4">
    <name type="scientific">Clitoria ternatea</name>
    <name type="common">Butterfly pea</name>
    <dbReference type="NCBI Taxonomy" id="43366"/>
    <lineage>
        <taxon>Eukaryota</taxon>
        <taxon>Viridiplantae</taxon>
        <taxon>Streptophyta</taxon>
        <taxon>Embryophyta</taxon>
        <taxon>Tracheophyta</taxon>
        <taxon>Spermatophyta</taxon>
        <taxon>Magnoliopsida</taxon>
        <taxon>eudicotyledons</taxon>
        <taxon>Gunneridae</taxon>
        <taxon>Pentapetalae</taxon>
        <taxon>rosids</taxon>
        <taxon>fabids</taxon>
        <taxon>Fabales</taxon>
        <taxon>Fabaceae</taxon>
        <taxon>Papilionoideae</taxon>
        <taxon>50 kb inversion clade</taxon>
        <taxon>NPAAA clade</taxon>
        <taxon>indigoferoid/millettioid clade</taxon>
        <taxon>Phaseoleae</taxon>
        <taxon>Clitoria</taxon>
    </lineage>
</organism>
<dbReference type="PANTHER" id="PTHR31147">
    <property type="entry name" value="ACYL TRANSFERASE 4"/>
    <property type="match status" value="1"/>
</dbReference>
<dbReference type="EMBL" id="JAYKXN010000005">
    <property type="protein sequence ID" value="KAK7284279.1"/>
    <property type="molecule type" value="Genomic_DNA"/>
</dbReference>
<dbReference type="GO" id="GO:0016740">
    <property type="term" value="F:transferase activity"/>
    <property type="evidence" value="ECO:0007669"/>
    <property type="project" value="UniProtKB-KW"/>
</dbReference>
<evidence type="ECO:0000256" key="2">
    <source>
        <dbReference type="ARBA" id="ARBA00022679"/>
    </source>
</evidence>
<keyword evidence="2" id="KW-0808">Transferase</keyword>
<comment type="caution">
    <text evidence="3">The sequence shown here is derived from an EMBL/GenBank/DDBJ whole genome shotgun (WGS) entry which is preliminary data.</text>
</comment>
<evidence type="ECO:0000256" key="1">
    <source>
        <dbReference type="ARBA" id="ARBA00009861"/>
    </source>
</evidence>
<dbReference type="Gene3D" id="3.30.559.10">
    <property type="entry name" value="Chloramphenicol acetyltransferase-like domain"/>
    <property type="match status" value="2"/>
</dbReference>
<name>A0AAN9IQG3_CLITE</name>
<dbReference type="PANTHER" id="PTHR31147:SF66">
    <property type="entry name" value="OS05G0315700 PROTEIN"/>
    <property type="match status" value="1"/>
</dbReference>
<accession>A0AAN9IQG3</accession>
<reference evidence="3 4" key="1">
    <citation type="submission" date="2024-01" db="EMBL/GenBank/DDBJ databases">
        <title>The genomes of 5 underutilized Papilionoideae crops provide insights into root nodulation and disease resistance.</title>
        <authorList>
            <person name="Yuan L."/>
        </authorList>
    </citation>
    <scope>NUCLEOTIDE SEQUENCE [LARGE SCALE GENOMIC DNA]</scope>
    <source>
        <strain evidence="3">LY-2023</strain>
        <tissue evidence="3">Leaf</tissue>
    </source>
</reference>
<dbReference type="InterPro" id="IPR050898">
    <property type="entry name" value="Plant_acyltransferase"/>
</dbReference>
<dbReference type="Pfam" id="PF02458">
    <property type="entry name" value="Transferase"/>
    <property type="match status" value="1"/>
</dbReference>
<keyword evidence="4" id="KW-1185">Reference proteome</keyword>
<sequence>MALKFKVRRCQPELVGPAIPTPHELKLLSDIDDQDGLRFHIPLTFIYRKEASMDGKDPVEVIRKALSQTLVFYYPLAGRLREGPGRKLMVECNGEGVIFIEADADITFHHFPHSLQPPFPSFHELLYDVPGSQEILDTPILLVQVTRLKCGGFILGVRLNHTMMDGAGVAQFMNAWTEMARGATKPSIQPVWCRELLLARDPPRITCNHREYDQLHETSTTHQMLHRSFFFGPTQIAALRRLLPNHLHQCTTFDLITACLWICRTKALPIEPHEDVRMMCIVNARARFNPPLPVGYYGNAFAYPAAVTTAGKLCGNPFGYAVELISKVKGEVTEEYMHSVADLMVTKGRCLFTTARSFIISDLRHFKLREIDFGWGKAVYGGVAKGGAGPFPGATYIIPHKNVKGEEGFVLPICLPANAMEMFEEDFHKMVGHQNDFGRYENGNTKPYI</sequence>
<proteinExistence type="inferred from homology"/>
<dbReference type="AlphaFoldDB" id="A0AAN9IQG3"/>
<protein>
    <recommendedName>
        <fullName evidence="5">Benzyl alcohol O-benzoyltransferase</fullName>
    </recommendedName>
</protein>
<comment type="similarity">
    <text evidence="1">Belongs to the plant acyltransferase family.</text>
</comment>
<dbReference type="Proteomes" id="UP001359559">
    <property type="component" value="Unassembled WGS sequence"/>
</dbReference>